<dbReference type="AlphaFoldDB" id="A0A6A6WNG3"/>
<gene>
    <name evidence="2" type="ORF">K505DRAFT_368997</name>
</gene>
<protein>
    <submittedName>
        <fullName evidence="2">Uncharacterized protein</fullName>
    </submittedName>
</protein>
<organism evidence="2 3">
    <name type="scientific">Melanomma pulvis-pyrius CBS 109.77</name>
    <dbReference type="NCBI Taxonomy" id="1314802"/>
    <lineage>
        <taxon>Eukaryota</taxon>
        <taxon>Fungi</taxon>
        <taxon>Dikarya</taxon>
        <taxon>Ascomycota</taxon>
        <taxon>Pezizomycotina</taxon>
        <taxon>Dothideomycetes</taxon>
        <taxon>Pleosporomycetidae</taxon>
        <taxon>Pleosporales</taxon>
        <taxon>Melanommataceae</taxon>
        <taxon>Melanomma</taxon>
    </lineage>
</organism>
<keyword evidence="3" id="KW-1185">Reference proteome</keyword>
<evidence type="ECO:0000313" key="2">
    <source>
        <dbReference type="EMBL" id="KAF2785606.1"/>
    </source>
</evidence>
<name>A0A6A6WNG3_9PLEO</name>
<evidence type="ECO:0000313" key="3">
    <source>
        <dbReference type="Proteomes" id="UP000799757"/>
    </source>
</evidence>
<dbReference type="Proteomes" id="UP000799757">
    <property type="component" value="Unassembled WGS sequence"/>
</dbReference>
<sequence length="115" mass="12180">MAGRATRASTVSPSPLPPALTDSPAQPAAKLDDDEAPTWAQLHAVHISSRSGDVDTYNQLPARLGPPLVPTGTLILEPASASLRRHRQNRCLWELCLLPRSPPCPLAPPVVAAPN</sequence>
<reference evidence="2" key="1">
    <citation type="journal article" date="2020" name="Stud. Mycol.">
        <title>101 Dothideomycetes genomes: a test case for predicting lifestyles and emergence of pathogens.</title>
        <authorList>
            <person name="Haridas S."/>
            <person name="Albert R."/>
            <person name="Binder M."/>
            <person name="Bloem J."/>
            <person name="Labutti K."/>
            <person name="Salamov A."/>
            <person name="Andreopoulos B."/>
            <person name="Baker S."/>
            <person name="Barry K."/>
            <person name="Bills G."/>
            <person name="Bluhm B."/>
            <person name="Cannon C."/>
            <person name="Castanera R."/>
            <person name="Culley D."/>
            <person name="Daum C."/>
            <person name="Ezra D."/>
            <person name="Gonzalez J."/>
            <person name="Henrissat B."/>
            <person name="Kuo A."/>
            <person name="Liang C."/>
            <person name="Lipzen A."/>
            <person name="Lutzoni F."/>
            <person name="Magnuson J."/>
            <person name="Mondo S."/>
            <person name="Nolan M."/>
            <person name="Ohm R."/>
            <person name="Pangilinan J."/>
            <person name="Park H.-J."/>
            <person name="Ramirez L."/>
            <person name="Alfaro M."/>
            <person name="Sun H."/>
            <person name="Tritt A."/>
            <person name="Yoshinaga Y."/>
            <person name="Zwiers L.-H."/>
            <person name="Turgeon B."/>
            <person name="Goodwin S."/>
            <person name="Spatafora J."/>
            <person name="Crous P."/>
            <person name="Grigoriev I."/>
        </authorList>
    </citation>
    <scope>NUCLEOTIDE SEQUENCE</scope>
    <source>
        <strain evidence="2">CBS 109.77</strain>
    </source>
</reference>
<evidence type="ECO:0000256" key="1">
    <source>
        <dbReference type="SAM" id="MobiDB-lite"/>
    </source>
</evidence>
<proteinExistence type="predicted"/>
<feature type="region of interest" description="Disordered" evidence="1">
    <location>
        <begin position="1"/>
        <end position="37"/>
    </location>
</feature>
<accession>A0A6A6WNG3</accession>
<dbReference type="EMBL" id="MU002811">
    <property type="protein sequence ID" value="KAF2785606.1"/>
    <property type="molecule type" value="Genomic_DNA"/>
</dbReference>